<dbReference type="PANTHER" id="PTHR24104">
    <property type="entry name" value="E3 UBIQUITIN-PROTEIN LIGASE NHLRC1-RELATED"/>
    <property type="match status" value="1"/>
</dbReference>
<protein>
    <recommendedName>
        <fullName evidence="5">B box-type domain-containing protein</fullName>
    </recommendedName>
</protein>
<keyword evidence="2" id="KW-0479">Metal-binding</keyword>
<dbReference type="PANTHER" id="PTHR24104:SF57">
    <property type="entry name" value="BEE-MILK PROTEIN"/>
    <property type="match status" value="1"/>
</dbReference>
<dbReference type="PROSITE" id="PS51125">
    <property type="entry name" value="NHL"/>
    <property type="match status" value="4"/>
</dbReference>
<keyword evidence="1" id="KW-0677">Repeat</keyword>
<sequence length="893" mass="100568">CCSFWCEECVVAHNIIRENKDHRTLALKDFQDQDIQAVLERPSFCQKKHHEKEELKFFCKDCKVAICNTCAVTLHEGHGKMPLQEATDERKTQINSMIRSLKDKVRETRQEVEQFNQKRIAVQSKVTEVKSQVQSCVDQIIAIIEARKQDVFDAVENQAKKSLESLLQKKDEVEKRVKLIESAIEQTETLLERSFSTEILGFSETFDTILQEQGPQQNLDTECIPRFSFTKSEKLINLLTSEGIGNLKTAFSETKVQATIGKESSKVIAGNKATNVCDSPFKALVQKRRFRSVLSFGQKGESVGMLSRPRGLAVNDQDEIAVAEFLNHRVSVFSSDGTHLISFGREVADNYNHRVQVFDRSDNFLRKFGEEGILDHQLRKPEGLSINGNGDIIVADSHNKFIKIFSSSGEYLRKFGGASTFVSPYHCIQHGQYFIVSDWGDHSIKIFDLEGTFISKFGKQGNKDGEFNNPYYLSVNKEGLLMVCDGSNHRVQVFELNGTFITKFGSKGSQIGEFYYPRSTANLSDGRIVVSDMENNRIQIFDKKSSLSLGSEPLLALKGTHESGIQGALETRNRRAVLNLDAFGYDINNCLFTHWTPFKVVEKGNAVLQKQVVCGGKQLCYGTPPNPNDPPEQQKFHKAQFAVCYNTATRIPTFTGHVVKPGVVGGNQDQEPNEFHADTYFTGQLSNEIALHGDYTINNQDNLNINFNIVRNQFCARGHLTPNADFSDGNERARTYVTTNIAPQWQLFNGGNWQILETIIRGYATSSKNHLFVITGTSGSATNLNGVAVWLNNRVLAPGYYWKAVCDPINKQSIFFFAENNVGNVDDVQEKGCFKITQTKKYGVIKCDSISNAKGDIAKKFGYLPNFNQKNCEPDKVGSKFMEYVMTQYNRFM</sequence>
<dbReference type="InterPro" id="IPR000315">
    <property type="entry name" value="Znf_B-box"/>
</dbReference>
<dbReference type="SUPFAM" id="SSF57845">
    <property type="entry name" value="B-box zinc-binding domain"/>
    <property type="match status" value="1"/>
</dbReference>
<dbReference type="InterPro" id="IPR044925">
    <property type="entry name" value="His-Me_finger_sf"/>
</dbReference>
<dbReference type="InterPro" id="IPR020821">
    <property type="entry name" value="ENPP1-3/EXOG-like_nuc-like"/>
</dbReference>
<evidence type="ECO:0000256" key="1">
    <source>
        <dbReference type="ARBA" id="ARBA00022737"/>
    </source>
</evidence>
<dbReference type="EMBL" id="CALNXK010000076">
    <property type="protein sequence ID" value="CAH3145444.1"/>
    <property type="molecule type" value="Genomic_DNA"/>
</dbReference>
<organism evidence="6 7">
    <name type="scientific">Porites lobata</name>
    <dbReference type="NCBI Taxonomy" id="104759"/>
    <lineage>
        <taxon>Eukaryota</taxon>
        <taxon>Metazoa</taxon>
        <taxon>Cnidaria</taxon>
        <taxon>Anthozoa</taxon>
        <taxon>Hexacorallia</taxon>
        <taxon>Scleractinia</taxon>
        <taxon>Fungiina</taxon>
        <taxon>Poritidae</taxon>
        <taxon>Porites</taxon>
    </lineage>
</organism>
<dbReference type="InterPro" id="IPR044929">
    <property type="entry name" value="DNA/RNA_non-sp_Endonuclease_sf"/>
</dbReference>
<dbReference type="SMART" id="SM00477">
    <property type="entry name" value="NUC"/>
    <property type="match status" value="1"/>
</dbReference>
<feature type="domain" description="B box-type" evidence="5">
    <location>
        <begin position="40"/>
        <end position="83"/>
    </location>
</feature>
<dbReference type="Pfam" id="PF01223">
    <property type="entry name" value="Endonuclease_NS"/>
    <property type="match status" value="1"/>
</dbReference>
<evidence type="ECO:0000256" key="2">
    <source>
        <dbReference type="PROSITE-ProRule" id="PRU00024"/>
    </source>
</evidence>
<dbReference type="InterPro" id="IPR001604">
    <property type="entry name" value="Endo_G_ENPP1-like_dom"/>
</dbReference>
<keyword evidence="4" id="KW-0175">Coiled coil</keyword>
<feature type="coiled-coil region" evidence="4">
    <location>
        <begin position="91"/>
        <end position="125"/>
    </location>
</feature>
<evidence type="ECO:0000313" key="7">
    <source>
        <dbReference type="Proteomes" id="UP001159405"/>
    </source>
</evidence>
<dbReference type="Gene3D" id="3.30.160.60">
    <property type="entry name" value="Classic Zinc Finger"/>
    <property type="match status" value="1"/>
</dbReference>
<feature type="non-terminal residue" evidence="6">
    <location>
        <position position="1"/>
    </location>
</feature>
<dbReference type="Pfam" id="PF01436">
    <property type="entry name" value="NHL"/>
    <property type="match status" value="3"/>
</dbReference>
<feature type="repeat" description="NHL" evidence="3">
    <location>
        <begin position="293"/>
        <end position="336"/>
    </location>
</feature>
<evidence type="ECO:0000256" key="4">
    <source>
        <dbReference type="SAM" id="Coils"/>
    </source>
</evidence>
<dbReference type="SUPFAM" id="SSF101898">
    <property type="entry name" value="NHL repeat"/>
    <property type="match status" value="1"/>
</dbReference>
<evidence type="ECO:0000313" key="6">
    <source>
        <dbReference type="EMBL" id="CAH3145444.1"/>
    </source>
</evidence>
<dbReference type="SUPFAM" id="SSF54060">
    <property type="entry name" value="His-Me finger endonucleases"/>
    <property type="match status" value="1"/>
</dbReference>
<reference evidence="6 7" key="1">
    <citation type="submission" date="2022-05" db="EMBL/GenBank/DDBJ databases">
        <authorList>
            <consortium name="Genoscope - CEA"/>
            <person name="William W."/>
        </authorList>
    </citation>
    <scope>NUCLEOTIDE SEQUENCE [LARGE SCALE GENOMIC DNA]</scope>
</reference>
<dbReference type="Proteomes" id="UP001159405">
    <property type="component" value="Unassembled WGS sequence"/>
</dbReference>
<keyword evidence="2" id="KW-0862">Zinc</keyword>
<dbReference type="InterPro" id="IPR001258">
    <property type="entry name" value="NHL_repeat"/>
</dbReference>
<gene>
    <name evidence="6" type="ORF">PLOB_00044520</name>
</gene>
<dbReference type="SMART" id="SM00892">
    <property type="entry name" value="Endonuclease_NS"/>
    <property type="match status" value="1"/>
</dbReference>
<dbReference type="Gene3D" id="2.120.10.30">
    <property type="entry name" value="TolB, C-terminal domain"/>
    <property type="match status" value="2"/>
</dbReference>
<dbReference type="InterPro" id="IPR011042">
    <property type="entry name" value="6-blade_b-propeller_TolB-like"/>
</dbReference>
<feature type="coiled-coil region" evidence="4">
    <location>
        <begin position="156"/>
        <end position="190"/>
    </location>
</feature>
<dbReference type="PROSITE" id="PS50119">
    <property type="entry name" value="ZF_BBOX"/>
    <property type="match status" value="1"/>
</dbReference>
<feature type="repeat" description="NHL" evidence="3">
    <location>
        <begin position="365"/>
        <end position="408"/>
    </location>
</feature>
<feature type="repeat" description="NHL" evidence="3">
    <location>
        <begin position="501"/>
        <end position="544"/>
    </location>
</feature>
<proteinExistence type="predicted"/>
<feature type="repeat" description="NHL" evidence="3">
    <location>
        <begin position="454"/>
        <end position="497"/>
    </location>
</feature>
<evidence type="ECO:0000256" key="3">
    <source>
        <dbReference type="PROSITE-ProRule" id="PRU00504"/>
    </source>
</evidence>
<comment type="caution">
    <text evidence="6">The sequence shown here is derived from an EMBL/GenBank/DDBJ whole genome shotgun (WGS) entry which is preliminary data.</text>
</comment>
<accession>A0ABN8PJU8</accession>
<name>A0ABN8PJU8_9CNID</name>
<dbReference type="Pfam" id="PF00643">
    <property type="entry name" value="zf-B_box"/>
    <property type="match status" value="1"/>
</dbReference>
<dbReference type="Gene3D" id="3.40.570.10">
    <property type="entry name" value="Extracellular Endonuclease, subunit A"/>
    <property type="match status" value="1"/>
</dbReference>
<keyword evidence="2" id="KW-0863">Zinc-finger</keyword>
<dbReference type="InterPro" id="IPR050952">
    <property type="entry name" value="TRIM-NHL_E3_ligases"/>
</dbReference>
<keyword evidence="7" id="KW-1185">Reference proteome</keyword>
<evidence type="ECO:0000259" key="5">
    <source>
        <dbReference type="PROSITE" id="PS50119"/>
    </source>
</evidence>